<protein>
    <submittedName>
        <fullName evidence="1">Uncharacterized protein</fullName>
    </submittedName>
</protein>
<reference evidence="2" key="1">
    <citation type="submission" date="2016-10" db="EMBL/GenBank/DDBJ databases">
        <authorList>
            <person name="Varghese N."/>
            <person name="Submissions S."/>
        </authorList>
    </citation>
    <scope>NUCLEOTIDE SEQUENCE [LARGE SCALE GENOMIC DNA]</scope>
    <source>
        <strain evidence="2">DSM 46732</strain>
    </source>
</reference>
<dbReference type="AlphaFoldDB" id="A0A1H0QTH9"/>
<name>A0A1H0QTH9_9ACTN</name>
<proteinExistence type="predicted"/>
<sequence>MIASVLEPVSMKLRRVSGCENGTCPAVYVSDRQTAVVQGDHVPTADGLTLGEGETAVELPPDIVLGAVTALAESGGAETVQRLREALNAPRR</sequence>
<dbReference type="RefSeq" id="WP_092598124.1">
    <property type="nucleotide sequence ID" value="NZ_FNJR01000002.1"/>
</dbReference>
<accession>A0A1H0QTH9</accession>
<dbReference type="OrthoDB" id="3431675at2"/>
<organism evidence="1 2">
    <name type="scientific">Actinopolyspora xinjiangensis</name>
    <dbReference type="NCBI Taxonomy" id="405564"/>
    <lineage>
        <taxon>Bacteria</taxon>
        <taxon>Bacillati</taxon>
        <taxon>Actinomycetota</taxon>
        <taxon>Actinomycetes</taxon>
        <taxon>Actinopolysporales</taxon>
        <taxon>Actinopolysporaceae</taxon>
        <taxon>Actinopolyspora</taxon>
    </lineage>
</organism>
<dbReference type="EMBL" id="FNJR01000002">
    <property type="protein sequence ID" value="SDP19998.1"/>
    <property type="molecule type" value="Genomic_DNA"/>
</dbReference>
<gene>
    <name evidence="1" type="ORF">SAMN04487905_102364</name>
</gene>
<keyword evidence="2" id="KW-1185">Reference proteome</keyword>
<dbReference type="Proteomes" id="UP000199497">
    <property type="component" value="Unassembled WGS sequence"/>
</dbReference>
<evidence type="ECO:0000313" key="1">
    <source>
        <dbReference type="EMBL" id="SDP19998.1"/>
    </source>
</evidence>
<evidence type="ECO:0000313" key="2">
    <source>
        <dbReference type="Proteomes" id="UP000199497"/>
    </source>
</evidence>
<dbReference type="STRING" id="405564.SAMN04487905_102364"/>